<comment type="caution">
    <text evidence="1">The sequence shown here is derived from an EMBL/GenBank/DDBJ whole genome shotgun (WGS) entry which is preliminary data.</text>
</comment>
<dbReference type="AlphaFoldDB" id="A0A0F8X0W0"/>
<dbReference type="SUPFAM" id="SSF56091">
    <property type="entry name" value="DNA ligase/mRNA capping enzyme, catalytic domain"/>
    <property type="match status" value="1"/>
</dbReference>
<proteinExistence type="predicted"/>
<evidence type="ECO:0000313" key="1">
    <source>
        <dbReference type="EMBL" id="KKK54435.1"/>
    </source>
</evidence>
<gene>
    <name evidence="1" type="ORF">LCGC14_3084780</name>
</gene>
<organism evidence="1">
    <name type="scientific">marine sediment metagenome</name>
    <dbReference type="NCBI Taxonomy" id="412755"/>
    <lineage>
        <taxon>unclassified sequences</taxon>
        <taxon>metagenomes</taxon>
        <taxon>ecological metagenomes</taxon>
    </lineage>
</organism>
<dbReference type="EMBL" id="LAZR01065995">
    <property type="protein sequence ID" value="KKK54435.1"/>
    <property type="molecule type" value="Genomic_DNA"/>
</dbReference>
<protein>
    <submittedName>
        <fullName evidence="1">Uncharacterized protein</fullName>
    </submittedName>
</protein>
<accession>A0A0F8X0W0</accession>
<sequence length="331" mass="35807">MAVRIYESVLSDDEISWLYNSGDGRNELESGSSSGESWIDTSKVIIQDDNDAYVSFSASTENTSLWLQLAGFGFNIPTGAVINGIEVLIDKQATQSSSIKDGGLLLRKTSGRVGIDKADTVNYWDITDNDFYNGYGGQTDLWGITWTVDEINSADFGIDLYVEYFGSVATDARIDHVIIKIHYTDGGTDARSPQTTAYSNRAIIDGFNNTGSSLTTDNIDRGGVNTGWVTTGTGTTVPRSGSASSNWNNPVRIESDDGSYASESLYNIGYTDWLRATNFDMGVPAGATIDGIVVEIDDMDQYDKMGLKNHNPAGAVAWKFGSLTAETTLLD</sequence>
<feature type="non-terminal residue" evidence="1">
    <location>
        <position position="331"/>
    </location>
</feature>
<reference evidence="1" key="1">
    <citation type="journal article" date="2015" name="Nature">
        <title>Complex archaea that bridge the gap between prokaryotes and eukaryotes.</title>
        <authorList>
            <person name="Spang A."/>
            <person name="Saw J.H."/>
            <person name="Jorgensen S.L."/>
            <person name="Zaremba-Niedzwiedzka K."/>
            <person name="Martijn J."/>
            <person name="Lind A.E."/>
            <person name="van Eijk R."/>
            <person name="Schleper C."/>
            <person name="Guy L."/>
            <person name="Ettema T.J."/>
        </authorList>
    </citation>
    <scope>NUCLEOTIDE SEQUENCE</scope>
</reference>
<name>A0A0F8X0W0_9ZZZZ</name>
<dbReference type="Gene3D" id="3.30.1490.70">
    <property type="match status" value="1"/>
</dbReference>